<evidence type="ECO:0000313" key="5">
    <source>
        <dbReference type="Proteomes" id="UP000316093"/>
    </source>
</evidence>
<sequence>MDEKKVAADGGPIDAGGHNYARPEHLARLKDASDELSRFKAPTFLHAGNPSERLFVVAFDGTGNNKFTDPEHATNVAKISDELEALAERDSRLSVMYIEGPGTTGSRLERGFDSATGASFAGKIERAYEGLVKQANVWHEDVPEAKIRVQAIGFSRGASQVAGFTNILHERGIPRLSGFVERDDSVHYTRYVASPGTTRQAVGLFDPVATGVPMQFDRRLPSSVVSGFQITAKDEFRASFPSDQIIPPGLSQDGRFLNITVPGAHSDVGGGYLRNGLSIRSGNLMRDYLGAFNETPSLVKEFEPTDTRFNVLHRSVEGQHIFRLDPRVGVRGFPSGTNHVLAPDHVNDAGAWPQKPAELNPDLAAPTRHIPIGPPITEPNPHLSFARPTAAQLVEAGRGPSYAGALGRVVGVGATVADGVKSGGAAADAFEAGNHAGAMSQVVHFAGRNAGGWVGAATFASAAGAAGIETGPGALVAAGIGGIVGGVAGERLANEYDQYRINNQRDAEGRSWTLDADHGWSQRLPALPGHPREQVIVASPELSRRLSFQASNTAVELALANQYEPKDPYRQPPSDHDPRTADAVPWVRDPETKAWSRHVTDQWLEHGMSRSHVETASPQRAAELNASAEQTIRENVAQSPLGVAERYLSVYEQERWHELGKVPTAVQHALLTPTDKLLASDGHTYTHDRSGDWSSPGFLGTRHAADNLRDELDHGSQVARSTSQRADEELASIDRASAAPAAKPTRLDDQAHPDHELFTQARAHIAELDKSLGRTPDQFTDNLASALTVQARKDGLSRIDQVALSTDGNALWAVETPPGRTDHLFDLQTKVPTNEATTPMEQSAAQWPAAMQQFQVQQQENAMAQQQSQDRQQQESVGRGMSR</sequence>
<accession>A0A4Y5Z985</accession>
<dbReference type="KEGG" id="lpy:FIV34_17700"/>
<evidence type="ECO:0000259" key="2">
    <source>
        <dbReference type="Pfam" id="PF09994"/>
    </source>
</evidence>
<evidence type="ECO:0000313" key="4">
    <source>
        <dbReference type="EMBL" id="QDE40915.1"/>
    </source>
</evidence>
<dbReference type="AlphaFoldDB" id="A0A4Y5Z985"/>
<feature type="region of interest" description="Disordered" evidence="1">
    <location>
        <begin position="563"/>
        <end position="584"/>
    </location>
</feature>
<feature type="domain" description="X-Tfes XVIPCD" evidence="3">
    <location>
        <begin position="748"/>
        <end position="849"/>
    </location>
</feature>
<feature type="compositionally biased region" description="Low complexity" evidence="1">
    <location>
        <begin position="853"/>
        <end position="871"/>
    </location>
</feature>
<reference evidence="4 5" key="1">
    <citation type="submission" date="2019-06" db="EMBL/GenBank/DDBJ databases">
        <title>A complete genome sequence for Luteibacter pinisoli MAH-14.</title>
        <authorList>
            <person name="Baltrus D.A."/>
        </authorList>
    </citation>
    <scope>NUCLEOTIDE SEQUENCE [LARGE SCALE GENOMIC DNA]</scope>
    <source>
        <strain evidence="4 5">MAH-14</strain>
    </source>
</reference>
<feature type="region of interest" description="Disordered" evidence="1">
    <location>
        <begin position="853"/>
        <end position="883"/>
    </location>
</feature>
<dbReference type="EMBL" id="CP041046">
    <property type="protein sequence ID" value="QDE40915.1"/>
    <property type="molecule type" value="Genomic_DNA"/>
</dbReference>
<feature type="region of interest" description="Disordered" evidence="1">
    <location>
        <begin position="1"/>
        <end position="22"/>
    </location>
</feature>
<dbReference type="Pfam" id="PF09994">
    <property type="entry name" value="T6SS_Tle1-like_cat"/>
    <property type="match status" value="1"/>
</dbReference>
<organism evidence="4 5">
    <name type="scientific">Luteibacter pinisoli</name>
    <dbReference type="NCBI Taxonomy" id="2589080"/>
    <lineage>
        <taxon>Bacteria</taxon>
        <taxon>Pseudomonadati</taxon>
        <taxon>Pseudomonadota</taxon>
        <taxon>Gammaproteobacteria</taxon>
        <taxon>Lysobacterales</taxon>
        <taxon>Rhodanobacteraceae</taxon>
        <taxon>Luteibacter</taxon>
    </lineage>
</organism>
<protein>
    <submittedName>
        <fullName evidence="4">DUF2235 domain-containing protein</fullName>
    </submittedName>
</protein>
<dbReference type="OrthoDB" id="9792687at2"/>
<gene>
    <name evidence="4" type="ORF">FIV34_17700</name>
</gene>
<keyword evidence="5" id="KW-1185">Reference proteome</keyword>
<dbReference type="RefSeq" id="WP_139984840.1">
    <property type="nucleotide sequence ID" value="NZ_CP041046.1"/>
</dbReference>
<name>A0A4Y5Z985_9GAMM</name>
<feature type="compositionally biased region" description="Basic and acidic residues" evidence="1">
    <location>
        <begin position="564"/>
        <end position="580"/>
    </location>
</feature>
<dbReference type="PANTHER" id="PTHR33840:SF1">
    <property type="entry name" value="TLE1 PHOSPHOLIPASE DOMAIN-CONTAINING PROTEIN"/>
    <property type="match status" value="1"/>
</dbReference>
<feature type="domain" description="T6SS Phospholipase effector Tle1-like catalytic" evidence="2">
    <location>
        <begin position="55"/>
        <end position="173"/>
    </location>
</feature>
<dbReference type="PANTHER" id="PTHR33840">
    <property type="match status" value="1"/>
</dbReference>
<dbReference type="InterPro" id="IPR018712">
    <property type="entry name" value="Tle1-like_cat"/>
</dbReference>
<evidence type="ECO:0000256" key="1">
    <source>
        <dbReference type="SAM" id="MobiDB-lite"/>
    </source>
</evidence>
<evidence type="ECO:0000259" key="3">
    <source>
        <dbReference type="Pfam" id="PF20410"/>
    </source>
</evidence>
<dbReference type="InterPro" id="IPR046519">
    <property type="entry name" value="X-Tfes_XVIPCD"/>
</dbReference>
<dbReference type="Proteomes" id="UP000316093">
    <property type="component" value="Chromosome"/>
</dbReference>
<proteinExistence type="predicted"/>
<dbReference type="Pfam" id="PF20410">
    <property type="entry name" value="X-Tfes_XVIPCD"/>
    <property type="match status" value="1"/>
</dbReference>